<keyword evidence="2" id="KW-1185">Reference proteome</keyword>
<gene>
    <name evidence="1" type="ORF">RRG08_036167</name>
</gene>
<dbReference type="Proteomes" id="UP001283361">
    <property type="component" value="Unassembled WGS sequence"/>
</dbReference>
<dbReference type="EMBL" id="JAWDGP010008094">
    <property type="protein sequence ID" value="KAK3691363.1"/>
    <property type="molecule type" value="Genomic_DNA"/>
</dbReference>
<sequence>MPFAGQIEFLPQLLEFTQHSASPEGGHLLLALWSVRMGKRFHVIPKQLVVDWSSYGVVERRETEINGAFCCTEWIYSVLSFPALNMNLTPSNEKTTTSLYGHTEPQNLTFKFRIKISDTVLFGIHKSYITSYNPPVSISHLQPACLNLSSTTRLSQSLIYNPPVSISHLHPPVSISHLHPACLNLSSTTRLSPSLIYNPPVSISHLQPACLNL</sequence>
<reference evidence="1" key="1">
    <citation type="journal article" date="2023" name="G3 (Bethesda)">
        <title>A reference genome for the long-term kleptoplast-retaining sea slug Elysia crispata morphotype clarki.</title>
        <authorList>
            <person name="Eastman K.E."/>
            <person name="Pendleton A.L."/>
            <person name="Shaikh M.A."/>
            <person name="Suttiyut T."/>
            <person name="Ogas R."/>
            <person name="Tomko P."/>
            <person name="Gavelis G."/>
            <person name="Widhalm J.R."/>
            <person name="Wisecaver J.H."/>
        </authorList>
    </citation>
    <scope>NUCLEOTIDE SEQUENCE</scope>
    <source>
        <strain evidence="1">ECLA1</strain>
    </source>
</reference>
<protein>
    <submittedName>
        <fullName evidence="1">Uncharacterized protein</fullName>
    </submittedName>
</protein>
<organism evidence="1 2">
    <name type="scientific">Elysia crispata</name>
    <name type="common">lettuce slug</name>
    <dbReference type="NCBI Taxonomy" id="231223"/>
    <lineage>
        <taxon>Eukaryota</taxon>
        <taxon>Metazoa</taxon>
        <taxon>Spiralia</taxon>
        <taxon>Lophotrochozoa</taxon>
        <taxon>Mollusca</taxon>
        <taxon>Gastropoda</taxon>
        <taxon>Heterobranchia</taxon>
        <taxon>Euthyneura</taxon>
        <taxon>Panpulmonata</taxon>
        <taxon>Sacoglossa</taxon>
        <taxon>Placobranchoidea</taxon>
        <taxon>Plakobranchidae</taxon>
        <taxon>Elysia</taxon>
    </lineage>
</organism>
<evidence type="ECO:0000313" key="2">
    <source>
        <dbReference type="Proteomes" id="UP001283361"/>
    </source>
</evidence>
<comment type="caution">
    <text evidence="1">The sequence shown here is derived from an EMBL/GenBank/DDBJ whole genome shotgun (WGS) entry which is preliminary data.</text>
</comment>
<dbReference type="AlphaFoldDB" id="A0AAE0XET2"/>
<evidence type="ECO:0000313" key="1">
    <source>
        <dbReference type="EMBL" id="KAK3691363.1"/>
    </source>
</evidence>
<name>A0AAE0XET2_9GAST</name>
<accession>A0AAE0XET2</accession>
<proteinExistence type="predicted"/>